<sequence length="172" mass="19203">MERGKQLKPQNGIRYAKVLVPASSRRETKSGRPKARHACERTPQENVNRSRQARKQHRDRPSRKGLYVRWPRFCSALLLKHFPALMSVSLLLPLSQVGKERRPELQAKESRETGVGGGRSDVHNSHEHAVSPFIASAFCVSASGHPVYQGSIDTPRSVATARGFIRETDITG</sequence>
<reference evidence="2 4" key="1">
    <citation type="journal article" date="2014" name="BMC Genomics">
        <title>Genome sequence of Anopheles sinensis provides insight into genetics basis of mosquito competence for malaria parasites.</title>
        <authorList>
            <person name="Zhou D."/>
            <person name="Zhang D."/>
            <person name="Ding G."/>
            <person name="Shi L."/>
            <person name="Hou Q."/>
            <person name="Ye Y."/>
            <person name="Xu Y."/>
            <person name="Zhou H."/>
            <person name="Xiong C."/>
            <person name="Li S."/>
            <person name="Yu J."/>
            <person name="Hong S."/>
            <person name="Yu X."/>
            <person name="Zou P."/>
            <person name="Chen C."/>
            <person name="Chang X."/>
            <person name="Wang W."/>
            <person name="Lv Y."/>
            <person name="Sun Y."/>
            <person name="Ma L."/>
            <person name="Shen B."/>
            <person name="Zhu C."/>
        </authorList>
    </citation>
    <scope>NUCLEOTIDE SEQUENCE [LARGE SCALE GENOMIC DNA]</scope>
</reference>
<dbReference type="EMBL" id="KE525036">
    <property type="protein sequence ID" value="KFB40699.1"/>
    <property type="molecule type" value="Genomic_DNA"/>
</dbReference>
<evidence type="ECO:0000313" key="2">
    <source>
        <dbReference type="EMBL" id="KFB40699.1"/>
    </source>
</evidence>
<proteinExistence type="predicted"/>
<gene>
    <name evidence="2" type="ORF">ZHAS_00008319</name>
</gene>
<dbReference type="EnsemblMetazoa" id="ASIC008319-RA">
    <property type="protein sequence ID" value="ASIC008319-PA"/>
    <property type="gene ID" value="ASIC008319"/>
</dbReference>
<feature type="region of interest" description="Disordered" evidence="1">
    <location>
        <begin position="99"/>
        <end position="125"/>
    </location>
</feature>
<accession>A0A084VRV5</accession>
<keyword evidence="4" id="KW-1185">Reference proteome</keyword>
<name>A0A084VRV5_ANOSI</name>
<dbReference type="EMBL" id="ATLV01015783">
    <property type="status" value="NOT_ANNOTATED_CDS"/>
    <property type="molecule type" value="Genomic_DNA"/>
</dbReference>
<feature type="region of interest" description="Disordered" evidence="1">
    <location>
        <begin position="1"/>
        <end position="62"/>
    </location>
</feature>
<dbReference type="Proteomes" id="UP000030765">
    <property type="component" value="Unassembled WGS sequence"/>
</dbReference>
<evidence type="ECO:0000313" key="4">
    <source>
        <dbReference type="Proteomes" id="UP000030765"/>
    </source>
</evidence>
<feature type="compositionally biased region" description="Basic residues" evidence="1">
    <location>
        <begin position="51"/>
        <end position="62"/>
    </location>
</feature>
<protein>
    <submittedName>
        <fullName evidence="2 3">Uncharacterized protein</fullName>
    </submittedName>
</protein>
<dbReference type="VEuPathDB" id="VectorBase:ASIC008319"/>
<evidence type="ECO:0000313" key="3">
    <source>
        <dbReference type="EnsemblMetazoa" id="ASIC008319-PA"/>
    </source>
</evidence>
<feature type="compositionally biased region" description="Basic and acidic residues" evidence="1">
    <location>
        <begin position="99"/>
        <end position="112"/>
    </location>
</feature>
<organism evidence="2">
    <name type="scientific">Anopheles sinensis</name>
    <name type="common">Mosquito</name>
    <dbReference type="NCBI Taxonomy" id="74873"/>
    <lineage>
        <taxon>Eukaryota</taxon>
        <taxon>Metazoa</taxon>
        <taxon>Ecdysozoa</taxon>
        <taxon>Arthropoda</taxon>
        <taxon>Hexapoda</taxon>
        <taxon>Insecta</taxon>
        <taxon>Pterygota</taxon>
        <taxon>Neoptera</taxon>
        <taxon>Endopterygota</taxon>
        <taxon>Diptera</taxon>
        <taxon>Nematocera</taxon>
        <taxon>Culicoidea</taxon>
        <taxon>Culicidae</taxon>
        <taxon>Anophelinae</taxon>
        <taxon>Anopheles</taxon>
    </lineage>
</organism>
<dbReference type="AlphaFoldDB" id="A0A084VRV5"/>
<reference evidence="3" key="2">
    <citation type="submission" date="2020-05" db="UniProtKB">
        <authorList>
            <consortium name="EnsemblMetazoa"/>
        </authorList>
    </citation>
    <scope>IDENTIFICATION</scope>
</reference>
<evidence type="ECO:0000256" key="1">
    <source>
        <dbReference type="SAM" id="MobiDB-lite"/>
    </source>
</evidence>